<comment type="pathway">
    <text evidence="3">Carbohydrate biosynthesis; gluconeogenesis.</text>
</comment>
<proteinExistence type="inferred from homology"/>
<evidence type="ECO:0000256" key="2">
    <source>
        <dbReference type="ARBA" id="ARBA00023235"/>
    </source>
</evidence>
<keyword evidence="3" id="KW-0963">Cytoplasm</keyword>
<protein>
    <recommendedName>
        <fullName evidence="3">Triosephosphate isomerase</fullName>
        <ecNumber evidence="3">5.3.1.1</ecNumber>
    </recommendedName>
</protein>
<reference evidence="4 5" key="1">
    <citation type="journal article" date="2004" name="Nat. Biotechnol.">
        <title>The genome sequence of the capnophilic rumen bacterium Mannheimia succiniciproducens.</title>
        <authorList>
            <person name="Hong S.H."/>
            <person name="Kim J.S."/>
            <person name="Lee S.Y."/>
            <person name="In Y.H."/>
            <person name="Choi S.S."/>
            <person name="Rih J.-K."/>
            <person name="Kim C.H."/>
            <person name="Jeong H."/>
            <person name="Hur C.G."/>
            <person name="Kim J.J."/>
        </authorList>
    </citation>
    <scope>NUCLEOTIDE SEQUENCE [LARGE SCALE GENOMIC DNA]</scope>
    <source>
        <strain evidence="5">KCTC 0769BP / MBEL55E</strain>
    </source>
</reference>
<dbReference type="PANTHER" id="PTHR21139">
    <property type="entry name" value="TRIOSEPHOSPHATE ISOMERASE"/>
    <property type="match status" value="1"/>
</dbReference>
<dbReference type="EC" id="5.3.1.1" evidence="3"/>
<dbReference type="GO" id="GO:0006096">
    <property type="term" value="P:glycolytic process"/>
    <property type="evidence" value="ECO:0007669"/>
    <property type="project" value="UniProtKB-UniPathway"/>
</dbReference>
<dbReference type="InterPro" id="IPR000652">
    <property type="entry name" value="Triosephosphate_isomerase"/>
</dbReference>
<evidence type="ECO:0000313" key="4">
    <source>
        <dbReference type="EMBL" id="AAU36986.1"/>
    </source>
</evidence>
<name>Q65VM4_MANSM</name>
<keyword evidence="5" id="KW-1185">Reference proteome</keyword>
<comment type="pathway">
    <text evidence="3">Carbohydrate degradation; glycolysis; D-glyceraldehyde 3-phosphate from glycerone phosphate: step 1/1.</text>
</comment>
<dbReference type="GO" id="GO:0019563">
    <property type="term" value="P:glycerol catabolic process"/>
    <property type="evidence" value="ECO:0007669"/>
    <property type="project" value="TreeGrafter"/>
</dbReference>
<evidence type="ECO:0000256" key="3">
    <source>
        <dbReference type="RuleBase" id="RU363013"/>
    </source>
</evidence>
<keyword evidence="3" id="KW-0312">Gluconeogenesis</keyword>
<dbReference type="CDD" id="cd00311">
    <property type="entry name" value="TIM"/>
    <property type="match status" value="1"/>
</dbReference>
<dbReference type="KEGG" id="msu:MS0379"/>
<organism evidence="4 5">
    <name type="scientific">Mannheimia succiniciproducens (strain KCTC 0769BP / MBEL55E)</name>
    <dbReference type="NCBI Taxonomy" id="221988"/>
    <lineage>
        <taxon>Bacteria</taxon>
        <taxon>Pseudomonadati</taxon>
        <taxon>Pseudomonadota</taxon>
        <taxon>Gammaproteobacteria</taxon>
        <taxon>Pasteurellales</taxon>
        <taxon>Pasteurellaceae</taxon>
        <taxon>Basfia</taxon>
    </lineage>
</organism>
<dbReference type="UniPathway" id="UPA00138"/>
<dbReference type="NCBIfam" id="NF012036">
    <property type="entry name" value="PRK15492.1"/>
    <property type="match status" value="1"/>
</dbReference>
<dbReference type="STRING" id="221988.MS0379"/>
<dbReference type="GO" id="GO:0004807">
    <property type="term" value="F:triose-phosphate isomerase activity"/>
    <property type="evidence" value="ECO:0007669"/>
    <property type="project" value="UniProtKB-EC"/>
</dbReference>
<keyword evidence="3" id="KW-0324">Glycolysis</keyword>
<dbReference type="eggNOG" id="COG0149">
    <property type="taxonomic scope" value="Bacteria"/>
</dbReference>
<evidence type="ECO:0000256" key="1">
    <source>
        <dbReference type="ARBA" id="ARBA00007422"/>
    </source>
</evidence>
<comment type="subcellular location">
    <subcellularLocation>
        <location evidence="3">Cytoplasm</location>
    </subcellularLocation>
</comment>
<dbReference type="EMBL" id="AE016827">
    <property type="protein sequence ID" value="AAU36986.1"/>
    <property type="molecule type" value="Genomic_DNA"/>
</dbReference>
<dbReference type="Proteomes" id="UP000000607">
    <property type="component" value="Chromosome"/>
</dbReference>
<dbReference type="SUPFAM" id="SSF51351">
    <property type="entry name" value="Triosephosphate isomerase (TIM)"/>
    <property type="match status" value="1"/>
</dbReference>
<dbReference type="InterPro" id="IPR035990">
    <property type="entry name" value="TIM_sf"/>
</dbReference>
<dbReference type="PROSITE" id="PS51440">
    <property type="entry name" value="TIM_2"/>
    <property type="match status" value="1"/>
</dbReference>
<dbReference type="OrthoDB" id="9809429at2"/>
<dbReference type="GO" id="GO:0046166">
    <property type="term" value="P:glyceraldehyde-3-phosphate biosynthetic process"/>
    <property type="evidence" value="ECO:0007669"/>
    <property type="project" value="TreeGrafter"/>
</dbReference>
<dbReference type="Gene3D" id="3.20.20.70">
    <property type="entry name" value="Aldolase class I"/>
    <property type="match status" value="1"/>
</dbReference>
<comment type="similarity">
    <text evidence="1 3">Belongs to the triosephosphate isomerase family.</text>
</comment>
<dbReference type="AlphaFoldDB" id="Q65VM4"/>
<accession>Q65VM4</accession>
<gene>
    <name evidence="4" type="primary">tpiA</name>
    <name evidence="4" type="ordered locus">MS0379</name>
</gene>
<dbReference type="UniPathway" id="UPA00109">
    <property type="reaction ID" value="UER00189"/>
</dbReference>
<evidence type="ECO:0000313" key="5">
    <source>
        <dbReference type="Proteomes" id="UP000000607"/>
    </source>
</evidence>
<dbReference type="RefSeq" id="WP_011199561.1">
    <property type="nucleotide sequence ID" value="NC_006300.1"/>
</dbReference>
<dbReference type="GO" id="GO:0006094">
    <property type="term" value="P:gluconeogenesis"/>
    <property type="evidence" value="ECO:0007669"/>
    <property type="project" value="UniProtKB-UniPathway"/>
</dbReference>
<dbReference type="PANTHER" id="PTHR21139:SF42">
    <property type="entry name" value="TRIOSEPHOSPHATE ISOMERASE"/>
    <property type="match status" value="1"/>
</dbReference>
<comment type="subunit">
    <text evidence="3">Homodimer.</text>
</comment>
<sequence length="260" mass="29076">MKKYYFGTNLKMYKGIADTTRFLAQLSELTHDIRANNDIELFVIPSYTAIQSAIQTTLATSHDNPIIIGAQNMNPNDNGQYTGDISPLMLKEIGTQLVMIGHSERRHKFGETDRQENEKVLSALKHDLTTLLCVGETLEQKNYNISDEVLRTQLKIGLSGINTNQLAKLRIAYEPVWAIGESGIPATADYANEKHAVIKQCLIELFGDAGKDIPVFYGGSVNAENSNELFGQQYIDGLFIGRSAWDAENFFKIIERIVNK</sequence>
<dbReference type="Pfam" id="PF00121">
    <property type="entry name" value="TIM"/>
    <property type="match status" value="1"/>
</dbReference>
<keyword evidence="2 3" id="KW-0413">Isomerase</keyword>
<dbReference type="InterPro" id="IPR013785">
    <property type="entry name" value="Aldolase_TIM"/>
</dbReference>
<comment type="catalytic activity">
    <reaction evidence="3">
        <text>D-glyceraldehyde 3-phosphate = dihydroxyacetone phosphate</text>
        <dbReference type="Rhea" id="RHEA:18585"/>
        <dbReference type="ChEBI" id="CHEBI:57642"/>
        <dbReference type="ChEBI" id="CHEBI:59776"/>
        <dbReference type="EC" id="5.3.1.1"/>
    </reaction>
</comment>
<dbReference type="HOGENOM" id="CLU_024251_2_3_6"/>
<dbReference type="GO" id="GO:0005829">
    <property type="term" value="C:cytosol"/>
    <property type="evidence" value="ECO:0007669"/>
    <property type="project" value="TreeGrafter"/>
</dbReference>